<accession>A0ABR3QCI2</accession>
<evidence type="ECO:0000313" key="2">
    <source>
        <dbReference type="Proteomes" id="UP001565368"/>
    </source>
</evidence>
<reference evidence="1 2" key="1">
    <citation type="submission" date="2023-08" db="EMBL/GenBank/DDBJ databases">
        <title>Annotated Genome Sequence of Vanrija albida AlHP1.</title>
        <authorList>
            <person name="Herzog R."/>
        </authorList>
    </citation>
    <scope>NUCLEOTIDE SEQUENCE [LARGE SCALE GENOMIC DNA]</scope>
    <source>
        <strain evidence="1 2">AlHP1</strain>
    </source>
</reference>
<evidence type="ECO:0000313" key="1">
    <source>
        <dbReference type="EMBL" id="KAL1412355.1"/>
    </source>
</evidence>
<name>A0ABR3QCI2_9TREE</name>
<comment type="caution">
    <text evidence="1">The sequence shown here is derived from an EMBL/GenBank/DDBJ whole genome shotgun (WGS) entry which is preliminary data.</text>
</comment>
<sequence>MAPDSADDAGPGPPILGAVTLSLSVSAPPPWLEWHRADSDPLAPLAALPPPWVYVRAKGARPRAAITGELSDGLPPPGDHLALAALAAALNASRATELELSITADWAQPRAEATAAFLDSLTLPSLRVLGVETTVHPAEVAALVALLARAPRLERLAIDLSRSQRKHAHESAIIAALEAVGRATDFCLYGCCSSFWSGCRCTFPNRLSPGHLERLTRLVDGAAERAAARRAAALRVLVAARVLLRAYPEGGVPRARRRRGGASVAAAPAAPLLALPPELRLHVAALAAGGELTEEELQTVLGAAGSADALAREAEWRRLAGARGIGEAAARDEWLASAGL</sequence>
<dbReference type="Proteomes" id="UP001565368">
    <property type="component" value="Unassembled WGS sequence"/>
</dbReference>
<dbReference type="EMBL" id="JBBXJM010000001">
    <property type="protein sequence ID" value="KAL1412355.1"/>
    <property type="molecule type" value="Genomic_DNA"/>
</dbReference>
<dbReference type="RefSeq" id="XP_069212299.1">
    <property type="nucleotide sequence ID" value="XM_069348755.1"/>
</dbReference>
<protein>
    <submittedName>
        <fullName evidence="1">Uncharacterized protein</fullName>
    </submittedName>
</protein>
<organism evidence="1 2">
    <name type="scientific">Vanrija albida</name>
    <dbReference type="NCBI Taxonomy" id="181172"/>
    <lineage>
        <taxon>Eukaryota</taxon>
        <taxon>Fungi</taxon>
        <taxon>Dikarya</taxon>
        <taxon>Basidiomycota</taxon>
        <taxon>Agaricomycotina</taxon>
        <taxon>Tremellomycetes</taxon>
        <taxon>Trichosporonales</taxon>
        <taxon>Trichosporonaceae</taxon>
        <taxon>Vanrija</taxon>
    </lineage>
</organism>
<keyword evidence="2" id="KW-1185">Reference proteome</keyword>
<dbReference type="GeneID" id="95981142"/>
<proteinExistence type="predicted"/>
<gene>
    <name evidence="1" type="ORF">Q8F55_000099</name>
</gene>